<dbReference type="InterPro" id="IPR032808">
    <property type="entry name" value="DoxX"/>
</dbReference>
<protein>
    <submittedName>
        <fullName evidence="9">DoxX family protein</fullName>
    </submittedName>
</protein>
<dbReference type="Proteomes" id="UP000325763">
    <property type="component" value="Chromosome"/>
</dbReference>
<dbReference type="Pfam" id="PF07681">
    <property type="entry name" value="DoxX"/>
    <property type="match status" value="1"/>
</dbReference>
<accession>A0A5P2WGY3</accession>
<keyword evidence="3" id="KW-1003">Cell membrane</keyword>
<evidence type="ECO:0000256" key="4">
    <source>
        <dbReference type="ARBA" id="ARBA00022692"/>
    </source>
</evidence>
<dbReference type="GO" id="GO:0005886">
    <property type="term" value="C:plasma membrane"/>
    <property type="evidence" value="ECO:0007669"/>
    <property type="project" value="UniProtKB-SubCell"/>
</dbReference>
<feature type="compositionally biased region" description="Basic and acidic residues" evidence="7">
    <location>
        <begin position="164"/>
        <end position="176"/>
    </location>
</feature>
<dbReference type="EMBL" id="CP023747">
    <property type="protein sequence ID" value="QEV43677.1"/>
    <property type="molecule type" value="Genomic_DNA"/>
</dbReference>
<evidence type="ECO:0000313" key="9">
    <source>
        <dbReference type="EMBL" id="QEV43677.1"/>
    </source>
</evidence>
<comment type="similarity">
    <text evidence="2">Belongs to the DoxX family.</text>
</comment>
<name>A0A5P2WGY3_9ACTN</name>
<keyword evidence="6 8" id="KW-0472">Membrane</keyword>
<evidence type="ECO:0000256" key="1">
    <source>
        <dbReference type="ARBA" id="ARBA00004651"/>
    </source>
</evidence>
<dbReference type="AlphaFoldDB" id="A0A5P2WGY3"/>
<evidence type="ECO:0000256" key="7">
    <source>
        <dbReference type="SAM" id="MobiDB-lite"/>
    </source>
</evidence>
<sequence length="185" mass="18815">MDAGLLALRLLLAGLLAGHALQKSVGWFRGTGFEKTAEVFESWGFRPGRRQVALAATCELLGGTLLATGLLTRVGCAIVIGTMIVAAAPNAGNGLWAHLGGCEVPVTYAGTAACLAIAGPGQFSLDHVAGLPDAGVWGAPAAIALGVVAAVPPLLNRRRALRGHTTEPVRPPDRSEAGPQGDPNT</sequence>
<dbReference type="InterPro" id="IPR051907">
    <property type="entry name" value="DoxX-like_oxidoreductase"/>
</dbReference>
<proteinExistence type="inferred from homology"/>
<feature type="region of interest" description="Disordered" evidence="7">
    <location>
        <begin position="160"/>
        <end position="185"/>
    </location>
</feature>
<evidence type="ECO:0000256" key="2">
    <source>
        <dbReference type="ARBA" id="ARBA00006679"/>
    </source>
</evidence>
<gene>
    <name evidence="9" type="ORF">CP978_34035</name>
</gene>
<keyword evidence="5 8" id="KW-1133">Transmembrane helix</keyword>
<evidence type="ECO:0000256" key="3">
    <source>
        <dbReference type="ARBA" id="ARBA00022475"/>
    </source>
</evidence>
<evidence type="ECO:0000256" key="8">
    <source>
        <dbReference type="SAM" id="Phobius"/>
    </source>
</evidence>
<reference evidence="9 10" key="1">
    <citation type="submission" date="2017-09" db="EMBL/GenBank/DDBJ databases">
        <title>Streptomyces genome completion.</title>
        <authorList>
            <person name="Lee N."/>
            <person name="Cho B.-K."/>
        </authorList>
    </citation>
    <scope>NUCLEOTIDE SEQUENCE [LARGE SCALE GENOMIC DNA]</scope>
    <source>
        <strain evidence="9 10">ATCC 14899</strain>
    </source>
</reference>
<dbReference type="OrthoDB" id="3542331at2"/>
<dbReference type="PANTHER" id="PTHR33452:SF1">
    <property type="entry name" value="INNER MEMBRANE PROTEIN YPHA-RELATED"/>
    <property type="match status" value="1"/>
</dbReference>
<feature type="transmembrane region" description="Helical" evidence="8">
    <location>
        <begin position="134"/>
        <end position="155"/>
    </location>
</feature>
<evidence type="ECO:0000256" key="6">
    <source>
        <dbReference type="ARBA" id="ARBA00023136"/>
    </source>
</evidence>
<organism evidence="9 10">
    <name type="scientific">Streptomyces nodosus</name>
    <dbReference type="NCBI Taxonomy" id="40318"/>
    <lineage>
        <taxon>Bacteria</taxon>
        <taxon>Bacillati</taxon>
        <taxon>Actinomycetota</taxon>
        <taxon>Actinomycetes</taxon>
        <taxon>Kitasatosporales</taxon>
        <taxon>Streptomycetaceae</taxon>
        <taxon>Streptomyces</taxon>
    </lineage>
</organism>
<keyword evidence="4 8" id="KW-0812">Transmembrane</keyword>
<comment type="subcellular location">
    <subcellularLocation>
        <location evidence="1">Cell membrane</location>
        <topology evidence="1">Multi-pass membrane protein</topology>
    </subcellularLocation>
</comment>
<dbReference type="KEGG" id="snq:CP978_34035"/>
<dbReference type="PANTHER" id="PTHR33452">
    <property type="entry name" value="OXIDOREDUCTASE CATD-RELATED"/>
    <property type="match status" value="1"/>
</dbReference>
<evidence type="ECO:0000256" key="5">
    <source>
        <dbReference type="ARBA" id="ARBA00022989"/>
    </source>
</evidence>
<evidence type="ECO:0000313" key="10">
    <source>
        <dbReference type="Proteomes" id="UP000325763"/>
    </source>
</evidence>